<dbReference type="GO" id="GO:0003677">
    <property type="term" value="F:DNA binding"/>
    <property type="evidence" value="ECO:0007669"/>
    <property type="project" value="UniProtKB-UniRule"/>
</dbReference>
<evidence type="ECO:0000256" key="7">
    <source>
        <dbReference type="ARBA" id="ARBA00022741"/>
    </source>
</evidence>
<dbReference type="SMART" id="SM01278">
    <property type="entry name" value="MAPKK1_Int"/>
    <property type="match status" value="1"/>
</dbReference>
<feature type="domain" description="Protein kinase" evidence="23">
    <location>
        <begin position="714"/>
        <end position="965"/>
    </location>
</feature>
<evidence type="ECO:0000256" key="6">
    <source>
        <dbReference type="ARBA" id="ARBA00022723"/>
    </source>
</evidence>
<evidence type="ECO:0000256" key="18">
    <source>
        <dbReference type="PIRSR" id="PIRSR630616-3"/>
    </source>
</evidence>
<dbReference type="GO" id="GO:0032006">
    <property type="term" value="P:regulation of TOR signaling"/>
    <property type="evidence" value="ECO:0007669"/>
    <property type="project" value="InterPro"/>
</dbReference>
<dbReference type="InterPro" id="IPR008271">
    <property type="entry name" value="Ser/Thr_kinase_AS"/>
</dbReference>
<dbReference type="EMBL" id="LSRX01001910">
    <property type="protein sequence ID" value="OLP76821.1"/>
    <property type="molecule type" value="Genomic_DNA"/>
</dbReference>
<dbReference type="InterPro" id="IPR015019">
    <property type="entry name" value="LAMTOR3"/>
</dbReference>
<dbReference type="PROSITE" id="PS00108">
    <property type="entry name" value="PROTEIN_KINASE_ST"/>
    <property type="match status" value="1"/>
</dbReference>
<dbReference type="CDD" id="cd14007">
    <property type="entry name" value="STKc_Aurora"/>
    <property type="match status" value="1"/>
</dbReference>
<evidence type="ECO:0000256" key="16">
    <source>
        <dbReference type="PIRSR" id="PIRSR630616-1"/>
    </source>
</evidence>
<feature type="region of interest" description="Disordered" evidence="22">
    <location>
        <begin position="1124"/>
        <end position="1172"/>
    </location>
</feature>
<dbReference type="PROSITE" id="PS52041">
    <property type="entry name" value="TOPO_IIB"/>
    <property type="match status" value="1"/>
</dbReference>
<protein>
    <recommendedName>
        <fullName evidence="21">Aurora kinase</fullName>
        <ecNumber evidence="21">2.7.11.1</ecNumber>
    </recommendedName>
</protein>
<feature type="compositionally biased region" description="Low complexity" evidence="22">
    <location>
        <begin position="1038"/>
        <end position="1051"/>
    </location>
</feature>
<comment type="catalytic activity">
    <reaction evidence="14 21">
        <text>L-threonyl-[protein] + ATP = O-phospho-L-threonyl-[protein] + ADP + H(+)</text>
        <dbReference type="Rhea" id="RHEA:46608"/>
        <dbReference type="Rhea" id="RHEA-COMP:11060"/>
        <dbReference type="Rhea" id="RHEA-COMP:11605"/>
        <dbReference type="ChEBI" id="CHEBI:15378"/>
        <dbReference type="ChEBI" id="CHEBI:30013"/>
        <dbReference type="ChEBI" id="CHEBI:30616"/>
        <dbReference type="ChEBI" id="CHEBI:61977"/>
        <dbReference type="ChEBI" id="CHEBI:456216"/>
        <dbReference type="EC" id="2.7.11.1"/>
    </reaction>
</comment>
<dbReference type="SMART" id="SM00220">
    <property type="entry name" value="S_TKc"/>
    <property type="match status" value="1"/>
</dbReference>
<reference evidence="24 25" key="1">
    <citation type="submission" date="2016-02" db="EMBL/GenBank/DDBJ databases">
        <title>Genome analysis of coral dinoflagellate symbionts highlights evolutionary adaptations to a symbiotic lifestyle.</title>
        <authorList>
            <person name="Aranda M."/>
            <person name="Li Y."/>
            <person name="Liew Y.J."/>
            <person name="Baumgarten S."/>
            <person name="Simakov O."/>
            <person name="Wilson M."/>
            <person name="Piel J."/>
            <person name="Ashoor H."/>
            <person name="Bougouffa S."/>
            <person name="Bajic V.B."/>
            <person name="Ryu T."/>
            <person name="Ravasi T."/>
            <person name="Bayer T."/>
            <person name="Micklem G."/>
            <person name="Kim H."/>
            <person name="Bhak J."/>
            <person name="Lajeunesse T.C."/>
            <person name="Voolstra C.R."/>
        </authorList>
    </citation>
    <scope>NUCLEOTIDE SEQUENCE [LARGE SCALE GENOMIC DNA]</scope>
    <source>
        <strain evidence="24 25">CCMP2467</strain>
    </source>
</reference>
<keyword evidence="12 19" id="KW-0238">DNA-binding</keyword>
<dbReference type="FunFam" id="3.30.200.20:FF:000042">
    <property type="entry name" value="Aurora kinase A"/>
    <property type="match status" value="1"/>
</dbReference>
<evidence type="ECO:0000256" key="11">
    <source>
        <dbReference type="ARBA" id="ARBA00023029"/>
    </source>
</evidence>
<accession>A0A1Q9C1M8</accession>
<dbReference type="FunFam" id="1.10.510.10:FF:000235">
    <property type="entry name" value="Serine/threonine-protein kinase ark1"/>
    <property type="match status" value="1"/>
</dbReference>
<dbReference type="InterPro" id="IPR030616">
    <property type="entry name" value="Aur-like"/>
</dbReference>
<evidence type="ECO:0000256" key="21">
    <source>
        <dbReference type="RuleBase" id="RU367134"/>
    </source>
</evidence>
<dbReference type="InterPro" id="IPR017441">
    <property type="entry name" value="Protein_kinase_ATP_BS"/>
</dbReference>
<dbReference type="InterPro" id="IPR013049">
    <property type="entry name" value="Spo11/TopoVI_A_N"/>
</dbReference>
<feature type="binding site" evidence="17">
    <location>
        <position position="857"/>
    </location>
    <ligand>
        <name>ATP</name>
        <dbReference type="ChEBI" id="CHEBI:30616"/>
    </ligand>
</feature>
<dbReference type="InterPro" id="IPR036078">
    <property type="entry name" value="Spo11/TopoVI_A_sf"/>
</dbReference>
<feature type="active site" description="O-(5'-phospho-DNA)-tyrosine intermediate" evidence="19">
    <location>
        <position position="432"/>
    </location>
</feature>
<comment type="similarity">
    <text evidence="3 19">Belongs to the TOP6A family.</text>
</comment>
<dbReference type="GO" id="GO:0005694">
    <property type="term" value="C:chromosome"/>
    <property type="evidence" value="ECO:0007669"/>
    <property type="project" value="InterPro"/>
</dbReference>
<dbReference type="InterPro" id="IPR011009">
    <property type="entry name" value="Kinase-like_dom_sf"/>
</dbReference>
<evidence type="ECO:0000256" key="12">
    <source>
        <dbReference type="ARBA" id="ARBA00023125"/>
    </source>
</evidence>
<dbReference type="GO" id="GO:0006259">
    <property type="term" value="P:DNA metabolic process"/>
    <property type="evidence" value="ECO:0007669"/>
    <property type="project" value="InterPro"/>
</dbReference>
<dbReference type="InterPro" id="IPR036388">
    <property type="entry name" value="WH-like_DNA-bd_sf"/>
</dbReference>
<keyword evidence="6" id="KW-0479">Metal-binding</keyword>
<evidence type="ECO:0000256" key="3">
    <source>
        <dbReference type="ARBA" id="ARBA00006559"/>
    </source>
</evidence>
<evidence type="ECO:0000256" key="22">
    <source>
        <dbReference type="SAM" id="MobiDB-lite"/>
    </source>
</evidence>
<dbReference type="InterPro" id="IPR034136">
    <property type="entry name" value="TOPRIM_Topo6A/Spo11"/>
</dbReference>
<proteinExistence type="inferred from homology"/>
<dbReference type="SUPFAM" id="SSF56726">
    <property type="entry name" value="DNA topoisomerase IV, alpha subunit"/>
    <property type="match status" value="1"/>
</dbReference>
<dbReference type="InterPro" id="IPR000719">
    <property type="entry name" value="Prot_kinase_dom"/>
</dbReference>
<comment type="catalytic activity">
    <reaction evidence="1 19">
        <text>ATP-dependent breakage, passage and rejoining of double-stranded DNA.</text>
        <dbReference type="EC" id="5.6.2.2"/>
    </reaction>
</comment>
<dbReference type="Pfam" id="PF04406">
    <property type="entry name" value="TP6A_N"/>
    <property type="match status" value="1"/>
</dbReference>
<evidence type="ECO:0000256" key="9">
    <source>
        <dbReference type="ARBA" id="ARBA00022840"/>
    </source>
</evidence>
<comment type="similarity">
    <text evidence="21">Belongs to the protein kinase superfamily. Ser/Thr protein kinase family. Aurora subfamily.</text>
</comment>
<dbReference type="SUPFAM" id="SSF103196">
    <property type="entry name" value="Roadblock/LC7 domain"/>
    <property type="match status" value="1"/>
</dbReference>
<keyword evidence="8 21" id="KW-0418">Kinase</keyword>
<evidence type="ECO:0000256" key="20">
    <source>
        <dbReference type="PROSITE-ProRule" id="PRU10141"/>
    </source>
</evidence>
<name>A0A1Q9C1M8_SYMMI</name>
<dbReference type="GO" id="GO:0046872">
    <property type="term" value="F:metal ion binding"/>
    <property type="evidence" value="ECO:0007669"/>
    <property type="project" value="UniProtKB-KW"/>
</dbReference>
<feature type="region of interest" description="Disordered" evidence="22">
    <location>
        <begin position="968"/>
        <end position="1104"/>
    </location>
</feature>
<evidence type="ECO:0000256" key="5">
    <source>
        <dbReference type="ARBA" id="ARBA00022679"/>
    </source>
</evidence>
<feature type="active site" description="Proton acceptor" evidence="16">
    <location>
        <position position="839"/>
    </location>
</feature>
<feature type="binding site" evidence="17">
    <location>
        <begin position="843"/>
        <end position="844"/>
    </location>
    <ligand>
        <name>ATP</name>
        <dbReference type="ChEBI" id="CHEBI:30616"/>
    </ligand>
</feature>
<dbReference type="GO" id="GO:0004674">
    <property type="term" value="F:protein serine/threonine kinase activity"/>
    <property type="evidence" value="ECO:0007669"/>
    <property type="project" value="UniProtKB-KW"/>
</dbReference>
<evidence type="ECO:0000256" key="14">
    <source>
        <dbReference type="ARBA" id="ARBA00047899"/>
    </source>
</evidence>
<evidence type="ECO:0000256" key="4">
    <source>
        <dbReference type="ARBA" id="ARBA00022527"/>
    </source>
</evidence>
<evidence type="ECO:0000256" key="19">
    <source>
        <dbReference type="PROSITE-ProRule" id="PRU01385"/>
    </source>
</evidence>
<dbReference type="Pfam" id="PF00069">
    <property type="entry name" value="Pkinase"/>
    <property type="match status" value="1"/>
</dbReference>
<feature type="binding site" evidence="17 20">
    <location>
        <position position="743"/>
    </location>
    <ligand>
        <name>ATP</name>
        <dbReference type="ChEBI" id="CHEBI:30616"/>
    </ligand>
</feature>
<comment type="cofactor">
    <cofactor evidence="2">
        <name>Mg(2+)</name>
        <dbReference type="ChEBI" id="CHEBI:18420"/>
    </cofactor>
</comment>
<comment type="catalytic activity">
    <reaction evidence="15 21">
        <text>L-seryl-[protein] + ATP = O-phospho-L-seryl-[protein] + ADP + H(+)</text>
        <dbReference type="Rhea" id="RHEA:17989"/>
        <dbReference type="Rhea" id="RHEA-COMP:9863"/>
        <dbReference type="Rhea" id="RHEA-COMP:11604"/>
        <dbReference type="ChEBI" id="CHEBI:15378"/>
        <dbReference type="ChEBI" id="CHEBI:29999"/>
        <dbReference type="ChEBI" id="CHEBI:30616"/>
        <dbReference type="ChEBI" id="CHEBI:83421"/>
        <dbReference type="ChEBI" id="CHEBI:456216"/>
        <dbReference type="EC" id="2.7.11.1"/>
    </reaction>
</comment>
<keyword evidence="25" id="KW-1185">Reference proteome</keyword>
<evidence type="ECO:0000256" key="13">
    <source>
        <dbReference type="ARBA" id="ARBA00023235"/>
    </source>
</evidence>
<evidence type="ECO:0000256" key="10">
    <source>
        <dbReference type="ARBA" id="ARBA00022842"/>
    </source>
</evidence>
<dbReference type="CDD" id="cd00223">
    <property type="entry name" value="TOPRIM_TopoIIB_SPO"/>
    <property type="match status" value="1"/>
</dbReference>
<keyword evidence="13 19" id="KW-0413">Isomerase</keyword>
<evidence type="ECO:0000256" key="17">
    <source>
        <dbReference type="PIRSR" id="PIRSR630616-2"/>
    </source>
</evidence>
<dbReference type="Gene3D" id="1.10.510.10">
    <property type="entry name" value="Transferase(Phosphotransferase) domain 1"/>
    <property type="match status" value="1"/>
</dbReference>
<comment type="caution">
    <text evidence="24">The sequence shown here is derived from an EMBL/GenBank/DDBJ whole genome shotgun (WGS) entry which is preliminary data.</text>
</comment>
<organism evidence="24 25">
    <name type="scientific">Symbiodinium microadriaticum</name>
    <name type="common">Dinoflagellate</name>
    <name type="synonym">Zooxanthella microadriatica</name>
    <dbReference type="NCBI Taxonomy" id="2951"/>
    <lineage>
        <taxon>Eukaryota</taxon>
        <taxon>Sar</taxon>
        <taxon>Alveolata</taxon>
        <taxon>Dinophyceae</taxon>
        <taxon>Suessiales</taxon>
        <taxon>Symbiodiniaceae</taxon>
        <taxon>Symbiodinium</taxon>
    </lineage>
</organism>
<dbReference type="Gene3D" id="3.30.450.30">
    <property type="entry name" value="Dynein light chain 2a, cytoplasmic"/>
    <property type="match status" value="1"/>
</dbReference>
<evidence type="ECO:0000313" key="24">
    <source>
        <dbReference type="EMBL" id="OLP76821.1"/>
    </source>
</evidence>
<dbReference type="PANTHER" id="PTHR24350">
    <property type="entry name" value="SERINE/THREONINE-PROTEIN KINASE IAL-RELATED"/>
    <property type="match status" value="1"/>
</dbReference>
<dbReference type="Pfam" id="PF21180">
    <property type="entry name" value="TOP6A-Spo11_Toprim"/>
    <property type="match status" value="1"/>
</dbReference>
<dbReference type="PROSITE" id="PS50011">
    <property type="entry name" value="PROTEIN_KINASE_DOM"/>
    <property type="match status" value="1"/>
</dbReference>
<dbReference type="EC" id="2.7.11.1" evidence="21"/>
<dbReference type="Pfam" id="PF08923">
    <property type="entry name" value="MAPKK1_Int"/>
    <property type="match status" value="1"/>
</dbReference>
<keyword evidence="7 17" id="KW-0547">Nucleotide-binding</keyword>
<dbReference type="Gene3D" id="3.40.1360.10">
    <property type="match status" value="1"/>
</dbReference>
<evidence type="ECO:0000256" key="8">
    <source>
        <dbReference type="ARBA" id="ARBA00022777"/>
    </source>
</evidence>
<evidence type="ECO:0000256" key="15">
    <source>
        <dbReference type="ARBA" id="ARBA00048679"/>
    </source>
</evidence>
<dbReference type="PRINTS" id="PR01550">
    <property type="entry name" value="TOP6AFAMILY"/>
</dbReference>
<keyword evidence="4 21" id="KW-0723">Serine/threonine-protein kinase</keyword>
<keyword evidence="5 21" id="KW-0808">Transferase</keyword>
<feature type="cross-link" description="Glycyl lysine isopeptide (Lys-Gly) (interchain with G-Cter in SUMO2)" evidence="18">
    <location>
        <position position="841"/>
    </location>
</feature>
<feature type="compositionally biased region" description="Polar residues" evidence="22">
    <location>
        <begin position="1150"/>
        <end position="1162"/>
    </location>
</feature>
<evidence type="ECO:0000259" key="23">
    <source>
        <dbReference type="PROSITE" id="PS50011"/>
    </source>
</evidence>
<keyword evidence="10" id="KW-0460">Magnesium</keyword>
<dbReference type="Gene3D" id="1.10.10.10">
    <property type="entry name" value="Winged helix-like DNA-binding domain superfamily/Winged helix DNA-binding domain"/>
    <property type="match status" value="1"/>
</dbReference>
<keyword evidence="9 17" id="KW-0067">ATP-binding</keyword>
<dbReference type="GO" id="GO:0005524">
    <property type="term" value="F:ATP binding"/>
    <property type="evidence" value="ECO:0007669"/>
    <property type="project" value="UniProtKB-UniRule"/>
</dbReference>
<evidence type="ECO:0000256" key="1">
    <source>
        <dbReference type="ARBA" id="ARBA00000185"/>
    </source>
</evidence>
<dbReference type="AlphaFoldDB" id="A0A1Q9C1M8"/>
<keyword evidence="11 19" id="KW-0799">Topoisomerase</keyword>
<gene>
    <name evidence="24" type="primary">ark1</name>
    <name evidence="24" type="ORF">AK812_SmicGene43192</name>
</gene>
<dbReference type="InterPro" id="IPR002815">
    <property type="entry name" value="Spo11/TopoVI_A"/>
</dbReference>
<dbReference type="GO" id="GO:0003918">
    <property type="term" value="F:DNA topoisomerase type II (double strand cut, ATP-hydrolyzing) activity"/>
    <property type="evidence" value="ECO:0007669"/>
    <property type="project" value="UniProtKB-UniRule"/>
</dbReference>
<dbReference type="Proteomes" id="UP000186817">
    <property type="component" value="Unassembled WGS sequence"/>
</dbReference>
<evidence type="ECO:0000313" key="25">
    <source>
        <dbReference type="Proteomes" id="UP000186817"/>
    </source>
</evidence>
<sequence>MALPSIVTVQTALDKLCKQTAGMQRIVVTDKDGVEVLKAGDKLDHDASATSIITTIFSQTAQQSEKVAGLGKTQSILLTYDKCYVLQVGMEMLVISILASRDAKIGPIMALVPSLKAPELRTLDDVLQLKKKADFVAAWRTGSVPADYRGKGYDGYLLSLGVLAPMTFFITNVLFGPFDIWRGKAFQKDGRAGSNRFGSFERRGFAARVAASQLDDRPALVLDYGDPEHGDVFWGRVLFMRDELREVGPGLLLGLGSMGATGGMRNCAPFVLVPSTTARPPEPCDVATSGDMQRVQVLHSVQVPPLQNARQINNAAYWPPVQTIGAKKTPRSRSPPEDELRESIELGVLQVLCHLQHHTGARPQAQALLARPQRGRLAAQLEGLLGFTTNSSEPRPRSSSQALRARRLLALLDSIHGLLCSGRHATCRELYYRHVSLFSRQQLSDDMLKRLCQALAVPRHYLRLVGTAKGIVRGHLRILEPRSGGNSGDAVWVDGMDPLEPRGHSISPICAHVLRVETMAQHIFVVEKETIFHRLLDEGFLEKHKPCIVVTARGFPDIPTRYFLRHLKAACANPKFFIIVDFDPSGLWIAATYAFGPEKAAWFQDDLTLPEAVPLLCAGGVDGAVRFGLRRTDVLRLTAPDNAKMAGLRRRLGRSGMGDVLHPYLQGLDDLSKGGVKYEIDALDNLTEFIAFAARPGCDRAVAVKLSDFEMLDGQGGRSLGKGSFGVVRRIRRKGTDDVYALKTMQKAEVVNGQLVEQVEREIQVQRTLKHENVLRLYKHFEDEDTVYLLLEYCAKGELYQLLRTQKGRKFSEQMSKHFFVQLVRGLKYLHSHQIVHRDLKPENLLVTHDDVLKIGDFGWCAATNVLRTTFCGTMDYLAPEMIQGSGHNHTLDIWSVGILLYEMMVGRPPFQSTNHTMLIDRILKIAIFFPPGLPPLVVDLVRRLLKRDPAQRLPLEQVLRHPWVVGTSGEAATPPSDAPVSKQLPSQPGTPPSSGTGATSKHLPLQKNGRVPSCEKVRNMASPRHRASGEAQTNERSAASTPVSSAAAPVQPQGSPVLSTPKMPQRSEQAARKPAWPTQASGYQAHRPLASPTGTPVLTRRGVAPVSGYPGNSFAATRAAAQNLSPPAPAARAVGGEASTRQSRRQSPDARTNGSQTTSTSVPPPDTRNGHVELSRTMTYKVPSPPTASNKQLTASVRPVYSSRPVRATGSPQLGSPMVARSLSPVSQSVRAIAGQGAPGVATVQSIASVLRPVRMAGTPVRAI</sequence>
<dbReference type="OrthoDB" id="345735at2759"/>
<dbReference type="SUPFAM" id="SSF56112">
    <property type="entry name" value="Protein kinase-like (PK-like)"/>
    <property type="match status" value="1"/>
</dbReference>
<dbReference type="PROSITE" id="PS00107">
    <property type="entry name" value="PROTEIN_KINASE_ATP"/>
    <property type="match status" value="1"/>
</dbReference>
<evidence type="ECO:0000256" key="2">
    <source>
        <dbReference type="ARBA" id="ARBA00001946"/>
    </source>
</evidence>